<dbReference type="CDD" id="cd04186">
    <property type="entry name" value="GT_2_like_c"/>
    <property type="match status" value="1"/>
</dbReference>
<dbReference type="EMBL" id="JAFCLK010000021">
    <property type="protein sequence ID" value="MBR1138417.1"/>
    <property type="molecule type" value="Genomic_DNA"/>
</dbReference>
<dbReference type="Proteomes" id="UP001314635">
    <property type="component" value="Unassembled WGS sequence"/>
</dbReference>
<name>A0ABS5GAR9_9BRAD</name>
<dbReference type="Pfam" id="PF00535">
    <property type="entry name" value="Glycos_transf_2"/>
    <property type="match status" value="1"/>
</dbReference>
<evidence type="ECO:0000313" key="3">
    <source>
        <dbReference type="Proteomes" id="UP001314635"/>
    </source>
</evidence>
<protein>
    <submittedName>
        <fullName evidence="2">Glycosyltransferase family 2 protein</fullName>
    </submittedName>
</protein>
<accession>A0ABS5GAR9</accession>
<gene>
    <name evidence="2" type="ORF">JQ619_21855</name>
</gene>
<dbReference type="PANTHER" id="PTHR43179">
    <property type="entry name" value="RHAMNOSYLTRANSFERASE WBBL"/>
    <property type="match status" value="1"/>
</dbReference>
<dbReference type="SUPFAM" id="SSF53448">
    <property type="entry name" value="Nucleotide-diphospho-sugar transferases"/>
    <property type="match status" value="1"/>
</dbReference>
<dbReference type="RefSeq" id="WP_012041310.1">
    <property type="nucleotide sequence ID" value="NZ_JAFCLK010000021.1"/>
</dbReference>
<organism evidence="2 3">
    <name type="scientific">Bradyrhizobium denitrificans</name>
    <dbReference type="NCBI Taxonomy" id="2734912"/>
    <lineage>
        <taxon>Bacteria</taxon>
        <taxon>Pseudomonadati</taxon>
        <taxon>Pseudomonadota</taxon>
        <taxon>Alphaproteobacteria</taxon>
        <taxon>Hyphomicrobiales</taxon>
        <taxon>Nitrobacteraceae</taxon>
        <taxon>Bradyrhizobium</taxon>
    </lineage>
</organism>
<dbReference type="Gene3D" id="3.90.550.10">
    <property type="entry name" value="Spore Coat Polysaccharide Biosynthesis Protein SpsA, Chain A"/>
    <property type="match status" value="1"/>
</dbReference>
<dbReference type="InterPro" id="IPR001173">
    <property type="entry name" value="Glyco_trans_2-like"/>
</dbReference>
<dbReference type="PANTHER" id="PTHR43179:SF7">
    <property type="entry name" value="RHAMNOSYLTRANSFERASE WBBL"/>
    <property type="match status" value="1"/>
</dbReference>
<keyword evidence="3" id="KW-1185">Reference proteome</keyword>
<reference evidence="3" key="1">
    <citation type="journal article" date="2021" name="ISME J.">
        <title>Evolutionary origin and ecological implication of a unique nif island in free-living Bradyrhizobium lineages.</title>
        <authorList>
            <person name="Tao J."/>
        </authorList>
    </citation>
    <scope>NUCLEOTIDE SEQUENCE [LARGE SCALE GENOMIC DNA]</scope>
    <source>
        <strain evidence="3">SZCCT0094</strain>
    </source>
</reference>
<dbReference type="InterPro" id="IPR029044">
    <property type="entry name" value="Nucleotide-diphossugar_trans"/>
</dbReference>
<evidence type="ECO:0000259" key="1">
    <source>
        <dbReference type="Pfam" id="PF00535"/>
    </source>
</evidence>
<comment type="caution">
    <text evidence="2">The sequence shown here is derived from an EMBL/GenBank/DDBJ whole genome shotgun (WGS) entry which is preliminary data.</text>
</comment>
<feature type="domain" description="Glycosyltransferase 2-like" evidence="1">
    <location>
        <begin position="25"/>
        <end position="145"/>
    </location>
</feature>
<proteinExistence type="predicted"/>
<sequence>MNAVSNTNSIASEATLPISDICDVSVVLVNYNTEHLLERVFAALFAARQSLTMQTIVIDNASRDNSVTLLRSRYPDVELIANASNVGFGRANNQALPRIRGRYVLLLNTDAFVAEDTLTKTFAYMDGHPRCGVLGVRLAGESGTLQPSCRYFPTPLNVFVAENGLGRLFPTVQMIDDMSWDHAGTRACDWVPGCFYLIRKSAIDQVGLFDPRFFVYYEEVDHCRRIRQAGWQVTYFGDATVVHIGGESAKADDRLTAAGRQIARLQVESEMLYFRKHHGLTGLLASLALTCCGAGLDLLKDLVRPRKDRPRHAQLQKLKLAFSLLGPTGWATRPTR</sequence>
<evidence type="ECO:0000313" key="2">
    <source>
        <dbReference type="EMBL" id="MBR1138417.1"/>
    </source>
</evidence>